<organism evidence="15 16">
    <name type="scientific">Hippea maritima (strain ATCC 700847 / DSM 10411 / MH2)</name>
    <dbReference type="NCBI Taxonomy" id="760142"/>
    <lineage>
        <taxon>Bacteria</taxon>
        <taxon>Pseudomonadati</taxon>
        <taxon>Campylobacterota</taxon>
        <taxon>Desulfurellia</taxon>
        <taxon>Desulfurellales</taxon>
        <taxon>Hippeaceae</taxon>
        <taxon>Hippea</taxon>
    </lineage>
</organism>
<dbReference type="FunFam" id="1.20.1640.10:FF:000024">
    <property type="entry name" value="Multifunctional fusion protein"/>
    <property type="match status" value="1"/>
</dbReference>
<keyword evidence="6 13" id="KW-1133">Transmembrane helix</keyword>
<dbReference type="GO" id="GO:0015450">
    <property type="term" value="F:protein-transporting ATPase activity"/>
    <property type="evidence" value="ECO:0007669"/>
    <property type="project" value="InterPro"/>
</dbReference>
<dbReference type="NCBIfam" id="TIGR00966">
    <property type="entry name" value="transloc_SecF"/>
    <property type="match status" value="1"/>
</dbReference>
<dbReference type="GO" id="GO:0043952">
    <property type="term" value="P:protein transport by the Sec complex"/>
    <property type="evidence" value="ECO:0007669"/>
    <property type="project" value="UniProtKB-UniRule"/>
</dbReference>
<dbReference type="FunCoup" id="F2LVG0">
    <property type="interactions" value="200"/>
</dbReference>
<dbReference type="InterPro" id="IPR055344">
    <property type="entry name" value="SecD_SecF_C_bact"/>
</dbReference>
<comment type="similarity">
    <text evidence="11">In the N-terminal section; belongs to the SecD/SecF family. SecD subfamily.</text>
</comment>
<keyword evidence="7 13" id="KW-0811">Translocation</keyword>
<dbReference type="Proteomes" id="UP000008139">
    <property type="component" value="Chromosome"/>
</dbReference>
<evidence type="ECO:0000313" key="16">
    <source>
        <dbReference type="Proteomes" id="UP000008139"/>
    </source>
</evidence>
<dbReference type="InterPro" id="IPR022813">
    <property type="entry name" value="SecD/SecF_arch_bac"/>
</dbReference>
<keyword evidence="16" id="KW-1185">Reference proteome</keyword>
<comment type="similarity">
    <text evidence="10">In the C-terminal section; belongs to the SecD/SecF family. SecF subfamily.</text>
</comment>
<dbReference type="OrthoDB" id="9774769at2"/>
<evidence type="ECO:0000256" key="10">
    <source>
        <dbReference type="ARBA" id="ARBA00060856"/>
    </source>
</evidence>
<evidence type="ECO:0000256" key="9">
    <source>
        <dbReference type="ARBA" id="ARBA00059018"/>
    </source>
</evidence>
<evidence type="ECO:0000256" key="12">
    <source>
        <dbReference type="ARBA" id="ARBA00065973"/>
    </source>
</evidence>
<evidence type="ECO:0000256" key="6">
    <source>
        <dbReference type="ARBA" id="ARBA00022989"/>
    </source>
</evidence>
<evidence type="ECO:0000259" key="14">
    <source>
        <dbReference type="Pfam" id="PF02355"/>
    </source>
</evidence>
<comment type="subunit">
    <text evidence="12">Part of the essential Sec protein translocation apparatus which comprises SecA, SecYEG and auxiliary proteins SecDF-YajC and YidC.</text>
</comment>
<dbReference type="PANTHER" id="PTHR30081:SF8">
    <property type="entry name" value="PROTEIN TRANSLOCASE SUBUNIT SECF"/>
    <property type="match status" value="1"/>
</dbReference>
<dbReference type="NCBIfam" id="TIGR00916">
    <property type="entry name" value="2A0604s01"/>
    <property type="match status" value="1"/>
</dbReference>
<dbReference type="SUPFAM" id="SSF82866">
    <property type="entry name" value="Multidrug efflux transporter AcrB transmembrane domain"/>
    <property type="match status" value="1"/>
</dbReference>
<dbReference type="PRINTS" id="PR01755">
    <property type="entry name" value="SECFTRNLCASE"/>
</dbReference>
<dbReference type="Gene3D" id="1.20.1640.10">
    <property type="entry name" value="Multidrug efflux transporter AcrB transmembrane domain"/>
    <property type="match status" value="1"/>
</dbReference>
<evidence type="ECO:0000256" key="4">
    <source>
        <dbReference type="ARBA" id="ARBA00022692"/>
    </source>
</evidence>
<dbReference type="InterPro" id="IPR022645">
    <property type="entry name" value="SecD/SecF_bac"/>
</dbReference>
<keyword evidence="2 13" id="KW-0813">Transport</keyword>
<comment type="similarity">
    <text evidence="13">Belongs to the SecD/SecF family. SecF subfamily.</text>
</comment>
<dbReference type="HAMAP" id="MF_01464_B">
    <property type="entry name" value="SecF_B"/>
    <property type="match status" value="1"/>
</dbReference>
<keyword evidence="4 13" id="KW-0812">Transmembrane</keyword>
<dbReference type="Pfam" id="PF07549">
    <property type="entry name" value="Sec_GG"/>
    <property type="match status" value="1"/>
</dbReference>
<dbReference type="KEGG" id="hmr:Hipma_0774"/>
<dbReference type="HOGENOM" id="CLU_050012_0_1_7"/>
<dbReference type="GO" id="GO:0065002">
    <property type="term" value="P:intracellular protein transmembrane transport"/>
    <property type="evidence" value="ECO:0007669"/>
    <property type="project" value="UniProtKB-UniRule"/>
</dbReference>
<evidence type="ECO:0000256" key="8">
    <source>
        <dbReference type="ARBA" id="ARBA00023136"/>
    </source>
</evidence>
<dbReference type="PANTHER" id="PTHR30081">
    <property type="entry name" value="PROTEIN-EXPORT MEMBRANE PROTEIN SEC"/>
    <property type="match status" value="1"/>
</dbReference>
<reference evidence="16" key="2">
    <citation type="submission" date="2011-03" db="EMBL/GenBank/DDBJ databases">
        <title>The complete genome of Hippea maritima DSM 10411.</title>
        <authorList>
            <consortium name="US DOE Joint Genome Institute (JGI-PGF)"/>
            <person name="Lucas S."/>
            <person name="Copeland A."/>
            <person name="Lapidus A."/>
            <person name="Bruce D."/>
            <person name="Goodwin L."/>
            <person name="Pitluck S."/>
            <person name="Peters L."/>
            <person name="Kyrpides N."/>
            <person name="Mavromatis K."/>
            <person name="Pagani I."/>
            <person name="Ivanova N."/>
            <person name="Mikhailova N."/>
            <person name="Lu M."/>
            <person name="Detter J.C."/>
            <person name="Tapia R."/>
            <person name="Han C."/>
            <person name="Land M."/>
            <person name="Hauser L."/>
            <person name="Markowitz V."/>
            <person name="Cheng J.-F."/>
            <person name="Hugenholtz P."/>
            <person name="Woyke T."/>
            <person name="Wu D."/>
            <person name="Spring S."/>
            <person name="Schroeder M."/>
            <person name="Brambilla E."/>
            <person name="Klenk H.-P."/>
            <person name="Eisen J.A."/>
        </authorList>
    </citation>
    <scope>NUCLEOTIDE SEQUENCE [LARGE SCALE GENOMIC DNA]</scope>
    <source>
        <strain evidence="16">ATCC 700847 / DSM 10411 / MH2</strain>
    </source>
</reference>
<dbReference type="InterPro" id="IPR048634">
    <property type="entry name" value="SecD_SecF_C"/>
</dbReference>
<dbReference type="InterPro" id="IPR005665">
    <property type="entry name" value="SecF_bac"/>
</dbReference>
<protein>
    <recommendedName>
        <fullName evidence="13">Protein-export membrane protein SecF</fullName>
    </recommendedName>
</protein>
<dbReference type="eggNOG" id="COG0341">
    <property type="taxonomic scope" value="Bacteria"/>
</dbReference>
<evidence type="ECO:0000256" key="2">
    <source>
        <dbReference type="ARBA" id="ARBA00022448"/>
    </source>
</evidence>
<feature type="transmembrane region" description="Helical" evidence="13">
    <location>
        <begin position="194"/>
        <end position="213"/>
    </location>
</feature>
<dbReference type="AlphaFoldDB" id="F2LVG0"/>
<feature type="transmembrane region" description="Helical" evidence="13">
    <location>
        <begin position="141"/>
        <end position="158"/>
    </location>
</feature>
<evidence type="ECO:0000256" key="11">
    <source>
        <dbReference type="ARBA" id="ARBA00061053"/>
    </source>
</evidence>
<dbReference type="InParanoid" id="F2LVG0"/>
<evidence type="ECO:0000256" key="3">
    <source>
        <dbReference type="ARBA" id="ARBA00022475"/>
    </source>
</evidence>
<dbReference type="RefSeq" id="WP_013681785.1">
    <property type="nucleotide sequence ID" value="NC_015318.1"/>
</dbReference>
<keyword evidence="3 13" id="KW-1003">Cell membrane</keyword>
<comment type="function">
    <text evidence="9 13">Part of the Sec protein translocase complex. Interacts with the SecYEG preprotein conducting channel. SecDF uses the proton motive force (PMF) to complete protein translocation after the ATP-dependent function of SecA.</text>
</comment>
<evidence type="ECO:0000256" key="7">
    <source>
        <dbReference type="ARBA" id="ARBA00023010"/>
    </source>
</evidence>
<dbReference type="InterPro" id="IPR022646">
    <property type="entry name" value="SecD/SecF_CS"/>
</dbReference>
<keyword evidence="13" id="KW-0997">Cell inner membrane</keyword>
<feature type="transmembrane region" description="Helical" evidence="13">
    <location>
        <begin position="20"/>
        <end position="37"/>
    </location>
</feature>
<dbReference type="GO" id="GO:0005886">
    <property type="term" value="C:plasma membrane"/>
    <property type="evidence" value="ECO:0007669"/>
    <property type="project" value="UniProtKB-SubCell"/>
</dbReference>
<feature type="transmembrane region" description="Helical" evidence="13">
    <location>
        <begin position="244"/>
        <end position="264"/>
    </location>
</feature>
<comment type="subcellular location">
    <subcellularLocation>
        <location evidence="13">Cell inner membrane</location>
        <topology evidence="13">Multi-pass membrane protein</topology>
    </subcellularLocation>
    <subcellularLocation>
        <location evidence="1">Cell membrane</location>
        <topology evidence="1">Multi-pass membrane protein</topology>
    </subcellularLocation>
</comment>
<dbReference type="Pfam" id="PF02355">
    <property type="entry name" value="SecD_SecF_C"/>
    <property type="match status" value="1"/>
</dbReference>
<sequence length="321" mass="35355">MIQFIKPGILIDFVSKFKVAIAISLILIVIGMGHLIWKGPKLGIEFKGGTSIQLEFEKPVNVVDLRGAIKNSRFFADSRIQSIGGSSKRYIVYTKVSTSSTTESIESKLKSLLDAKFKGSYKILEVDMVGPKVGKEFRDKGLIAIALSLIAILVYISIRFQYRFAVGAILALLHDVLITVGFLSIFGYEFTLDVVAAILTIVGYSVNDTIVIFDRIREKVKTNRNLSNVEAINRGVSETLSRTILTAGTTLFVVLSLYLFGGHALKGMSFALLVGIISGTYSSIFIASPVLLMFKGALIPQKKEVDSTDKFKQKVEFDMKM</sequence>
<keyword evidence="5 13" id="KW-0653">Protein transport</keyword>
<evidence type="ECO:0000313" key="15">
    <source>
        <dbReference type="EMBL" id="AEA33744.1"/>
    </source>
</evidence>
<dbReference type="GO" id="GO:0006605">
    <property type="term" value="P:protein targeting"/>
    <property type="evidence" value="ECO:0007669"/>
    <property type="project" value="UniProtKB-UniRule"/>
</dbReference>
<name>F2LVG0_HIPMA</name>
<proteinExistence type="inferred from homology"/>
<dbReference type="EMBL" id="CP002606">
    <property type="protein sequence ID" value="AEA33744.1"/>
    <property type="molecule type" value="Genomic_DNA"/>
</dbReference>
<reference evidence="15 16" key="1">
    <citation type="journal article" date="2011" name="Stand. Genomic Sci.">
        <title>Complete genome sequence of the thermophilic sulfur-reducer Hippea maritima type strain (MH(2)).</title>
        <authorList>
            <person name="Huntemann M."/>
            <person name="Lu M."/>
            <person name="Nolan M."/>
            <person name="Lapidus A."/>
            <person name="Lucas S."/>
            <person name="Hammon N."/>
            <person name="Deshpande S."/>
            <person name="Cheng J.F."/>
            <person name="Tapia R."/>
            <person name="Han C."/>
            <person name="Goodwin L."/>
            <person name="Pitluck S."/>
            <person name="Liolios K."/>
            <person name="Pagani I."/>
            <person name="Ivanova N."/>
            <person name="Ovchinikova G."/>
            <person name="Pati A."/>
            <person name="Chen A."/>
            <person name="Palaniappan K."/>
            <person name="Land M."/>
            <person name="Hauser L."/>
            <person name="Jeffries C.D."/>
            <person name="Detter J.C."/>
            <person name="Brambilla E.M."/>
            <person name="Rohde M."/>
            <person name="Spring S."/>
            <person name="Goker M."/>
            <person name="Woyke T."/>
            <person name="Bristow J."/>
            <person name="Eisen J.A."/>
            <person name="Markowitz V."/>
            <person name="Hugenholtz P."/>
            <person name="Kyrpides N.C."/>
            <person name="Klenk H.P."/>
            <person name="Mavromatis K."/>
        </authorList>
    </citation>
    <scope>NUCLEOTIDE SEQUENCE [LARGE SCALE GENOMIC DNA]</scope>
    <source>
        <strain evidence="16">ATCC 700847 / DSM 10411 / MH2</strain>
    </source>
</reference>
<comment type="subunit">
    <text evidence="13">Forms a complex with SecD. Part of the essential Sec protein translocation apparatus which comprises SecA, SecYEG and auxiliary proteins SecDF. Other proteins may also be involved.</text>
</comment>
<feature type="domain" description="Protein export membrane protein SecD/SecF C-terminal" evidence="14">
    <location>
        <begin position="115"/>
        <end position="295"/>
    </location>
</feature>
<keyword evidence="8 13" id="KW-0472">Membrane</keyword>
<dbReference type="STRING" id="760142.Hipma_0774"/>
<evidence type="ECO:0000256" key="1">
    <source>
        <dbReference type="ARBA" id="ARBA00004651"/>
    </source>
</evidence>
<feature type="transmembrane region" description="Helical" evidence="13">
    <location>
        <begin position="165"/>
        <end position="188"/>
    </location>
</feature>
<gene>
    <name evidence="13" type="primary">secF</name>
    <name evidence="15" type="ordered locus">Hipma_0774</name>
</gene>
<evidence type="ECO:0000256" key="13">
    <source>
        <dbReference type="HAMAP-Rule" id="MF_01464"/>
    </source>
</evidence>
<accession>F2LVG0</accession>
<evidence type="ECO:0000256" key="5">
    <source>
        <dbReference type="ARBA" id="ARBA00022927"/>
    </source>
</evidence>
<feature type="transmembrane region" description="Helical" evidence="13">
    <location>
        <begin position="270"/>
        <end position="294"/>
    </location>
</feature>